<dbReference type="NCBIfam" id="TIGR00879">
    <property type="entry name" value="SP"/>
    <property type="match status" value="1"/>
</dbReference>
<feature type="transmembrane region" description="Helical" evidence="9">
    <location>
        <begin position="234"/>
        <end position="255"/>
    </location>
</feature>
<dbReference type="AlphaFoldDB" id="A0A136J4A5"/>
<feature type="transmembrane region" description="Helical" evidence="9">
    <location>
        <begin position="127"/>
        <end position="147"/>
    </location>
</feature>
<feature type="domain" description="Major facilitator superfamily (MFS) profile" evidence="10">
    <location>
        <begin position="1"/>
        <end position="424"/>
    </location>
</feature>
<dbReference type="Proteomes" id="UP000070501">
    <property type="component" value="Unassembled WGS sequence"/>
</dbReference>
<dbReference type="InterPro" id="IPR050360">
    <property type="entry name" value="MFS_Sugar_Transporters"/>
</dbReference>
<feature type="transmembrane region" description="Helical" evidence="9">
    <location>
        <begin position="153"/>
        <end position="173"/>
    </location>
</feature>
<dbReference type="FunFam" id="1.20.1250.20:FF:000134">
    <property type="entry name" value="MFS sugar transporter protein"/>
    <property type="match status" value="1"/>
</dbReference>
<evidence type="ECO:0000256" key="5">
    <source>
        <dbReference type="ARBA" id="ARBA00022989"/>
    </source>
</evidence>
<feature type="transmembrane region" description="Helical" evidence="9">
    <location>
        <begin position="275"/>
        <end position="294"/>
    </location>
</feature>
<dbReference type="OrthoDB" id="6339427at2759"/>
<keyword evidence="5 9" id="KW-1133">Transmembrane helix</keyword>
<keyword evidence="4 9" id="KW-0812">Transmembrane</keyword>
<dbReference type="PROSITE" id="PS50850">
    <property type="entry name" value="MFS"/>
    <property type="match status" value="1"/>
</dbReference>
<evidence type="ECO:0000256" key="6">
    <source>
        <dbReference type="ARBA" id="ARBA00023136"/>
    </source>
</evidence>
<keyword evidence="12" id="KW-1185">Reference proteome</keyword>
<dbReference type="Pfam" id="PF00083">
    <property type="entry name" value="Sugar_tr"/>
    <property type="match status" value="1"/>
</dbReference>
<reference evidence="12" key="1">
    <citation type="submission" date="2016-02" db="EMBL/GenBank/DDBJ databases">
        <title>Draft genome sequence of Microdochium bolleyi, a fungal endophyte of beachgrass.</title>
        <authorList>
            <consortium name="DOE Joint Genome Institute"/>
            <person name="David A.S."/>
            <person name="May G."/>
            <person name="Haridas S."/>
            <person name="Lim J."/>
            <person name="Wang M."/>
            <person name="Labutti K."/>
            <person name="Lipzen A."/>
            <person name="Barry K."/>
            <person name="Grigoriev I.V."/>
        </authorList>
    </citation>
    <scope>NUCLEOTIDE SEQUENCE [LARGE SCALE GENOMIC DNA]</scope>
    <source>
        <strain evidence="12">J235TASD1</strain>
    </source>
</reference>
<gene>
    <name evidence="11" type="ORF">Micbo1qcDRAFT_118423</name>
</gene>
<evidence type="ECO:0000256" key="8">
    <source>
        <dbReference type="SAM" id="MobiDB-lite"/>
    </source>
</evidence>
<evidence type="ECO:0000259" key="10">
    <source>
        <dbReference type="PROSITE" id="PS50850"/>
    </source>
</evidence>
<accession>A0A136J4A5</accession>
<proteinExistence type="inferred from homology"/>
<feature type="transmembrane region" description="Helical" evidence="9">
    <location>
        <begin position="370"/>
        <end position="387"/>
    </location>
</feature>
<feature type="region of interest" description="Disordered" evidence="8">
    <location>
        <begin position="485"/>
        <end position="513"/>
    </location>
</feature>
<feature type="transmembrane region" description="Helical" evidence="9">
    <location>
        <begin position="399"/>
        <end position="420"/>
    </location>
</feature>
<dbReference type="InterPro" id="IPR020846">
    <property type="entry name" value="MFS_dom"/>
</dbReference>
<keyword evidence="6 9" id="KW-0472">Membrane</keyword>
<dbReference type="SUPFAM" id="SSF103473">
    <property type="entry name" value="MFS general substrate transporter"/>
    <property type="match status" value="1"/>
</dbReference>
<dbReference type="PANTHER" id="PTHR48022:SF26">
    <property type="entry name" value="MAJOR FACILITATOR SUPERFAMILY (MFS) PROFILE DOMAIN-CONTAINING PROTEIN-RELATED"/>
    <property type="match status" value="1"/>
</dbReference>
<keyword evidence="3 7" id="KW-0813">Transport</keyword>
<sequence>MLLFGYEQGVFGGIIVADQFQEYFNHPTPGVEGFVVSVYDLGCFAGALLTLLVGEKLGRKRMLIVFTIIMGIGIIMQTAAHSMNQMIWGRFVAGIGNGGNTATAPVWHVETSHASAKGTAVVKEMAVNVLGFVISNFVTLAFSGLATDTQWRFPLGVQMIFVAIILTTVPILPESPRWLLARKRDAEAKHVLSLLNDHDVEEEFEAIRASVKAEQAAQASWAQLFRGGLATRRVLLGMILQTAQQLSGINVLAYYLPVVLHRSVGLPQVTARLVAAGNAVSFWLTTTASIAWVERIGRRRLLMVGAGIMAFAFSGVSIGVGLGDANPESHTPGIVAVAFIWLYFTAFSSGWISVPWLYPAEVNALSMRTKGAALATACDWLFNYVVVQTTPPGIEHLRWGLYAIYALLNLLFVPLVYYLVVETRGRSLEDTDHWFEMNRKWLVHKADHTVYPSRGGGGGGGGGGGRSGGGAGFASMGVADDHEAMMKAFEEDSEDESLESLSDLGTSSRFAVS</sequence>
<protein>
    <submittedName>
        <fullName evidence="11">General substrate transporter</fullName>
    </submittedName>
</protein>
<dbReference type="PRINTS" id="PR00171">
    <property type="entry name" value="SUGRTRNSPORT"/>
</dbReference>
<evidence type="ECO:0000313" key="11">
    <source>
        <dbReference type="EMBL" id="KXJ91786.1"/>
    </source>
</evidence>
<feature type="transmembrane region" description="Helical" evidence="9">
    <location>
        <begin position="34"/>
        <end position="54"/>
    </location>
</feature>
<comment type="subcellular location">
    <subcellularLocation>
        <location evidence="1">Membrane</location>
        <topology evidence="1">Multi-pass membrane protein</topology>
    </subcellularLocation>
</comment>
<feature type="transmembrane region" description="Helical" evidence="9">
    <location>
        <begin position="301"/>
        <end position="322"/>
    </location>
</feature>
<evidence type="ECO:0000256" key="2">
    <source>
        <dbReference type="ARBA" id="ARBA00010992"/>
    </source>
</evidence>
<dbReference type="InterPro" id="IPR003663">
    <property type="entry name" value="Sugar/inositol_transpt"/>
</dbReference>
<dbReference type="Gene3D" id="1.20.1250.20">
    <property type="entry name" value="MFS general substrate transporter like domains"/>
    <property type="match status" value="1"/>
</dbReference>
<dbReference type="PROSITE" id="PS00216">
    <property type="entry name" value="SUGAR_TRANSPORT_1"/>
    <property type="match status" value="1"/>
</dbReference>
<dbReference type="GO" id="GO:0016020">
    <property type="term" value="C:membrane"/>
    <property type="evidence" value="ECO:0007669"/>
    <property type="project" value="UniProtKB-SubCell"/>
</dbReference>
<evidence type="ECO:0000256" key="7">
    <source>
        <dbReference type="RuleBase" id="RU003346"/>
    </source>
</evidence>
<dbReference type="PANTHER" id="PTHR48022">
    <property type="entry name" value="PLASTIDIC GLUCOSE TRANSPORTER 4"/>
    <property type="match status" value="1"/>
</dbReference>
<organism evidence="11 12">
    <name type="scientific">Microdochium bolleyi</name>
    <dbReference type="NCBI Taxonomy" id="196109"/>
    <lineage>
        <taxon>Eukaryota</taxon>
        <taxon>Fungi</taxon>
        <taxon>Dikarya</taxon>
        <taxon>Ascomycota</taxon>
        <taxon>Pezizomycotina</taxon>
        <taxon>Sordariomycetes</taxon>
        <taxon>Xylariomycetidae</taxon>
        <taxon>Xylariales</taxon>
        <taxon>Microdochiaceae</taxon>
        <taxon>Microdochium</taxon>
    </lineage>
</organism>
<evidence type="ECO:0000256" key="9">
    <source>
        <dbReference type="SAM" id="Phobius"/>
    </source>
</evidence>
<feature type="transmembrane region" description="Helical" evidence="9">
    <location>
        <begin position="86"/>
        <end position="107"/>
    </location>
</feature>
<dbReference type="GO" id="GO:0005351">
    <property type="term" value="F:carbohydrate:proton symporter activity"/>
    <property type="evidence" value="ECO:0007669"/>
    <property type="project" value="TreeGrafter"/>
</dbReference>
<dbReference type="InterPro" id="IPR036259">
    <property type="entry name" value="MFS_trans_sf"/>
</dbReference>
<comment type="similarity">
    <text evidence="2 7">Belongs to the major facilitator superfamily. Sugar transporter (TC 2.A.1.1) family.</text>
</comment>
<feature type="transmembrane region" description="Helical" evidence="9">
    <location>
        <begin position="334"/>
        <end position="358"/>
    </location>
</feature>
<dbReference type="InParanoid" id="A0A136J4A5"/>
<dbReference type="InterPro" id="IPR005829">
    <property type="entry name" value="Sugar_transporter_CS"/>
</dbReference>
<name>A0A136J4A5_9PEZI</name>
<feature type="transmembrane region" description="Helical" evidence="9">
    <location>
        <begin position="61"/>
        <end position="80"/>
    </location>
</feature>
<evidence type="ECO:0000256" key="1">
    <source>
        <dbReference type="ARBA" id="ARBA00004141"/>
    </source>
</evidence>
<evidence type="ECO:0000313" key="12">
    <source>
        <dbReference type="Proteomes" id="UP000070501"/>
    </source>
</evidence>
<dbReference type="InterPro" id="IPR005828">
    <property type="entry name" value="MFS_sugar_transport-like"/>
</dbReference>
<evidence type="ECO:0000256" key="4">
    <source>
        <dbReference type="ARBA" id="ARBA00022692"/>
    </source>
</evidence>
<dbReference type="EMBL" id="KQ964249">
    <property type="protein sequence ID" value="KXJ91786.1"/>
    <property type="molecule type" value="Genomic_DNA"/>
</dbReference>
<evidence type="ECO:0000256" key="3">
    <source>
        <dbReference type="ARBA" id="ARBA00022448"/>
    </source>
</evidence>